<accession>A0A0A8Y000</accession>
<proteinExistence type="predicted"/>
<reference evidence="2" key="2">
    <citation type="journal article" date="2015" name="Data Brief">
        <title>Shoot transcriptome of the giant reed, Arundo donax.</title>
        <authorList>
            <person name="Barrero R.A."/>
            <person name="Guerrero F.D."/>
            <person name="Moolhuijzen P."/>
            <person name="Goolsby J.A."/>
            <person name="Tidwell J."/>
            <person name="Bellgard S.E."/>
            <person name="Bellgard M.I."/>
        </authorList>
    </citation>
    <scope>NUCLEOTIDE SEQUENCE</scope>
    <source>
        <tissue evidence="2">Shoot tissue taken approximately 20 cm above the soil surface</tissue>
    </source>
</reference>
<name>A0A0A8Y000_ARUDO</name>
<sequence>MHHQETKEEINPPESPHSNPLRSGSVGPVAALGACPWRKAGEVR</sequence>
<protein>
    <submittedName>
        <fullName evidence="2">Uncharacterized protein</fullName>
    </submittedName>
</protein>
<feature type="region of interest" description="Disordered" evidence="1">
    <location>
        <begin position="1"/>
        <end position="44"/>
    </location>
</feature>
<evidence type="ECO:0000256" key="1">
    <source>
        <dbReference type="SAM" id="MobiDB-lite"/>
    </source>
</evidence>
<feature type="compositionally biased region" description="Basic and acidic residues" evidence="1">
    <location>
        <begin position="1"/>
        <end position="10"/>
    </location>
</feature>
<dbReference type="EMBL" id="GBRH01279695">
    <property type="protein sequence ID" value="JAD18200.1"/>
    <property type="molecule type" value="Transcribed_RNA"/>
</dbReference>
<reference evidence="2" key="1">
    <citation type="submission" date="2014-09" db="EMBL/GenBank/DDBJ databases">
        <authorList>
            <person name="Magalhaes I.L.F."/>
            <person name="Oliveira U."/>
            <person name="Santos F.R."/>
            <person name="Vidigal T.H.D.A."/>
            <person name="Brescovit A.D."/>
            <person name="Santos A.J."/>
        </authorList>
    </citation>
    <scope>NUCLEOTIDE SEQUENCE</scope>
    <source>
        <tissue evidence="2">Shoot tissue taken approximately 20 cm above the soil surface</tissue>
    </source>
</reference>
<evidence type="ECO:0000313" key="2">
    <source>
        <dbReference type="EMBL" id="JAD18200.1"/>
    </source>
</evidence>
<dbReference type="AlphaFoldDB" id="A0A0A8Y000"/>
<organism evidence="2">
    <name type="scientific">Arundo donax</name>
    <name type="common">Giant reed</name>
    <name type="synonym">Donax arundinaceus</name>
    <dbReference type="NCBI Taxonomy" id="35708"/>
    <lineage>
        <taxon>Eukaryota</taxon>
        <taxon>Viridiplantae</taxon>
        <taxon>Streptophyta</taxon>
        <taxon>Embryophyta</taxon>
        <taxon>Tracheophyta</taxon>
        <taxon>Spermatophyta</taxon>
        <taxon>Magnoliopsida</taxon>
        <taxon>Liliopsida</taxon>
        <taxon>Poales</taxon>
        <taxon>Poaceae</taxon>
        <taxon>PACMAD clade</taxon>
        <taxon>Arundinoideae</taxon>
        <taxon>Arundineae</taxon>
        <taxon>Arundo</taxon>
    </lineage>
</organism>
<dbReference type="PROSITE" id="PS51257">
    <property type="entry name" value="PROKAR_LIPOPROTEIN"/>
    <property type="match status" value="1"/>
</dbReference>